<evidence type="ECO:0000256" key="1">
    <source>
        <dbReference type="SAM" id="MobiDB-lite"/>
    </source>
</evidence>
<accession>A0A0C2YG07</accession>
<dbReference type="AlphaFoldDB" id="A0A0C2YG07"/>
<name>A0A0C2YG07_HEBCY</name>
<feature type="region of interest" description="Disordered" evidence="1">
    <location>
        <begin position="195"/>
        <end position="223"/>
    </location>
</feature>
<evidence type="ECO:0000313" key="3">
    <source>
        <dbReference type="Proteomes" id="UP000053424"/>
    </source>
</evidence>
<evidence type="ECO:0000313" key="2">
    <source>
        <dbReference type="EMBL" id="KIM40032.1"/>
    </source>
</evidence>
<protein>
    <submittedName>
        <fullName evidence="2">Uncharacterized protein</fullName>
    </submittedName>
</protein>
<reference evidence="2 3" key="1">
    <citation type="submission" date="2014-04" db="EMBL/GenBank/DDBJ databases">
        <authorList>
            <consortium name="DOE Joint Genome Institute"/>
            <person name="Kuo A."/>
            <person name="Gay G."/>
            <person name="Dore J."/>
            <person name="Kohler A."/>
            <person name="Nagy L.G."/>
            <person name="Floudas D."/>
            <person name="Copeland A."/>
            <person name="Barry K.W."/>
            <person name="Cichocki N."/>
            <person name="Veneault-Fourrey C."/>
            <person name="LaButti K."/>
            <person name="Lindquist E.A."/>
            <person name="Lipzen A."/>
            <person name="Lundell T."/>
            <person name="Morin E."/>
            <person name="Murat C."/>
            <person name="Sun H."/>
            <person name="Tunlid A."/>
            <person name="Henrissat B."/>
            <person name="Grigoriev I.V."/>
            <person name="Hibbett D.S."/>
            <person name="Martin F."/>
            <person name="Nordberg H.P."/>
            <person name="Cantor M.N."/>
            <person name="Hua S.X."/>
        </authorList>
    </citation>
    <scope>NUCLEOTIDE SEQUENCE [LARGE SCALE GENOMIC DNA]</scope>
    <source>
        <strain evidence="3">h7</strain>
    </source>
</reference>
<sequence length="223" mass="25127">MVQQQLVQLPNMFFLRLQYDQQVAIAEIADAITEQCEHLRATDFRNVEPDDPLMELLPQYTANLAGLGEALAMAKALHLNHTISDQDAVEIARTLKHTNQYSCHKILRRQAIEAFGSLLTARQAYRFLMMSLLPVIIDPANAAANPEDPPVVNGESYCITEMISRGSASYEALQHGVNRVVEMTEFLMGVYEGEKEMKDKEEEGMKENEEKGERKGNAIEIDE</sequence>
<gene>
    <name evidence="2" type="ORF">M413DRAFT_28570</name>
</gene>
<organism evidence="2 3">
    <name type="scientific">Hebeloma cylindrosporum</name>
    <dbReference type="NCBI Taxonomy" id="76867"/>
    <lineage>
        <taxon>Eukaryota</taxon>
        <taxon>Fungi</taxon>
        <taxon>Dikarya</taxon>
        <taxon>Basidiomycota</taxon>
        <taxon>Agaricomycotina</taxon>
        <taxon>Agaricomycetes</taxon>
        <taxon>Agaricomycetidae</taxon>
        <taxon>Agaricales</taxon>
        <taxon>Agaricineae</taxon>
        <taxon>Hymenogastraceae</taxon>
        <taxon>Hebeloma</taxon>
    </lineage>
</organism>
<feature type="compositionally biased region" description="Basic and acidic residues" evidence="1">
    <location>
        <begin position="195"/>
        <end position="217"/>
    </location>
</feature>
<dbReference type="HOGENOM" id="CLU_1240277_0_0_1"/>
<proteinExistence type="predicted"/>
<dbReference type="EMBL" id="KN831783">
    <property type="protein sequence ID" value="KIM40032.1"/>
    <property type="molecule type" value="Genomic_DNA"/>
</dbReference>
<reference evidence="3" key="2">
    <citation type="submission" date="2015-01" db="EMBL/GenBank/DDBJ databases">
        <title>Evolutionary Origins and Diversification of the Mycorrhizal Mutualists.</title>
        <authorList>
            <consortium name="DOE Joint Genome Institute"/>
            <consortium name="Mycorrhizal Genomics Consortium"/>
            <person name="Kohler A."/>
            <person name="Kuo A."/>
            <person name="Nagy L.G."/>
            <person name="Floudas D."/>
            <person name="Copeland A."/>
            <person name="Barry K.W."/>
            <person name="Cichocki N."/>
            <person name="Veneault-Fourrey C."/>
            <person name="LaButti K."/>
            <person name="Lindquist E.A."/>
            <person name="Lipzen A."/>
            <person name="Lundell T."/>
            <person name="Morin E."/>
            <person name="Murat C."/>
            <person name="Riley R."/>
            <person name="Ohm R."/>
            <person name="Sun H."/>
            <person name="Tunlid A."/>
            <person name="Henrissat B."/>
            <person name="Grigoriev I.V."/>
            <person name="Hibbett D.S."/>
            <person name="Martin F."/>
        </authorList>
    </citation>
    <scope>NUCLEOTIDE SEQUENCE [LARGE SCALE GENOMIC DNA]</scope>
    <source>
        <strain evidence="3">h7</strain>
    </source>
</reference>
<dbReference type="Proteomes" id="UP000053424">
    <property type="component" value="Unassembled WGS sequence"/>
</dbReference>
<keyword evidence="3" id="KW-1185">Reference proteome</keyword>